<feature type="region of interest" description="Disordered" evidence="1">
    <location>
        <begin position="118"/>
        <end position="146"/>
    </location>
</feature>
<dbReference type="Pfam" id="PF07739">
    <property type="entry name" value="TipAS"/>
    <property type="match status" value="1"/>
</dbReference>
<evidence type="ECO:0000313" key="4">
    <source>
        <dbReference type="EMBL" id="WIV19681.1"/>
    </source>
</evidence>
<reference evidence="4 5" key="1">
    <citation type="submission" date="2023-06" db="EMBL/GenBank/DDBJ databases">
        <title>Paenibacillus polygonum sp. nov., an endophytic bacterium, isolated from Polygonum lapathifolium L. in Nanji Wetland National Nature Reserve, South of Poyang Lake, Jiangxi Province, China.</title>
        <authorList>
            <person name="Yu Z."/>
        </authorList>
    </citation>
    <scope>NUCLEOTIDE SEQUENCE [LARGE SCALE GENOMIC DNA]</scope>
    <source>
        <strain evidence="4 5">C31</strain>
    </source>
</reference>
<name>A0ABY8X5B6_9BACL</name>
<keyword evidence="5" id="KW-1185">Reference proteome</keyword>
<organism evidence="4 5">
    <name type="scientific">Paenibacillus polygoni</name>
    <dbReference type="NCBI Taxonomy" id="3050112"/>
    <lineage>
        <taxon>Bacteria</taxon>
        <taxon>Bacillati</taxon>
        <taxon>Bacillota</taxon>
        <taxon>Bacilli</taxon>
        <taxon>Bacillales</taxon>
        <taxon>Paenibacillaceae</taxon>
        <taxon>Paenibacillus</taxon>
    </lineage>
</organism>
<dbReference type="EMBL" id="CP127162">
    <property type="protein sequence ID" value="WIV19681.1"/>
    <property type="molecule type" value="Genomic_DNA"/>
</dbReference>
<dbReference type="RefSeq" id="WP_285745963.1">
    <property type="nucleotide sequence ID" value="NZ_CP127162.1"/>
</dbReference>
<gene>
    <name evidence="4" type="ORF">QPK24_02750</name>
</gene>
<dbReference type="Pfam" id="PF13411">
    <property type="entry name" value="MerR_1"/>
    <property type="match status" value="1"/>
</dbReference>
<dbReference type="InterPro" id="IPR012925">
    <property type="entry name" value="TipAS_dom"/>
</dbReference>
<protein>
    <submittedName>
        <fullName evidence="4">TipAS antibiotic-recognition domain-containing protein</fullName>
    </submittedName>
</protein>
<dbReference type="Gene3D" id="1.10.1660.10">
    <property type="match status" value="1"/>
</dbReference>
<dbReference type="InterPro" id="IPR000551">
    <property type="entry name" value="MerR-type_HTH_dom"/>
</dbReference>
<dbReference type="Gene3D" id="1.10.490.50">
    <property type="entry name" value="Antibiotic binding domain of TipA-like multidrug resistance regulators"/>
    <property type="match status" value="1"/>
</dbReference>
<proteinExistence type="predicted"/>
<evidence type="ECO:0000313" key="5">
    <source>
        <dbReference type="Proteomes" id="UP001236415"/>
    </source>
</evidence>
<sequence length="247" mass="28962">MQYTLDDLSSFTGVDQETLTSYEEEGLLESHGDVDHAPKYGYDSLLALQQIMLYRERSLSVNQIKERMQSEPKELLGRLHDHRLHLLRESSRIHTLIQSVDETIESLELHKEIEPDHLFRGFSEEERSEKKGPSLSPSEIEMELSNSTTRVQEEYLSSQETLDMINEQLQQAMERGLTPASEEVQRTVRMHLDWVKQFYTPTATIYKGLADLYVDKIQYREIYNRYHPGMAEYMRDSMLVLADRELK</sequence>
<feature type="domain" description="TipAS antibiotic-recognition" evidence="2">
    <location>
        <begin position="151"/>
        <end position="238"/>
    </location>
</feature>
<feature type="compositionally biased region" description="Basic and acidic residues" evidence="1">
    <location>
        <begin position="118"/>
        <end position="132"/>
    </location>
</feature>
<accession>A0ABY8X5B6</accession>
<dbReference type="SUPFAM" id="SSF46955">
    <property type="entry name" value="Putative DNA-binding domain"/>
    <property type="match status" value="1"/>
</dbReference>
<dbReference type="Proteomes" id="UP001236415">
    <property type="component" value="Chromosome"/>
</dbReference>
<dbReference type="InterPro" id="IPR036244">
    <property type="entry name" value="TipA-like_antibiotic-bd"/>
</dbReference>
<evidence type="ECO:0000259" key="3">
    <source>
        <dbReference type="Pfam" id="PF13411"/>
    </source>
</evidence>
<evidence type="ECO:0000256" key="1">
    <source>
        <dbReference type="SAM" id="MobiDB-lite"/>
    </source>
</evidence>
<evidence type="ECO:0000259" key="2">
    <source>
        <dbReference type="Pfam" id="PF07739"/>
    </source>
</evidence>
<dbReference type="InterPro" id="IPR009061">
    <property type="entry name" value="DNA-bd_dom_put_sf"/>
</dbReference>
<feature type="domain" description="HTH merR-type" evidence="3">
    <location>
        <begin position="3"/>
        <end position="70"/>
    </location>
</feature>
<dbReference type="SUPFAM" id="SSF89082">
    <property type="entry name" value="Antibiotic binding domain of TipA-like multidrug resistance regulators"/>
    <property type="match status" value="1"/>
</dbReference>